<evidence type="ECO:0000313" key="7">
    <source>
        <dbReference type="EMBL" id="KAE9167140.1"/>
    </source>
</evidence>
<reference evidence="10 11" key="1">
    <citation type="submission" date="2018-08" db="EMBL/GenBank/DDBJ databases">
        <title>Genomic investigation of the strawberry pathogen Phytophthora fragariae indicates pathogenicity is determined by transcriptional variation in three key races.</title>
        <authorList>
            <person name="Adams T.M."/>
            <person name="Armitage A.D."/>
            <person name="Sobczyk M.K."/>
            <person name="Bates H.J."/>
            <person name="Dunwell J.M."/>
            <person name="Nellist C.F."/>
            <person name="Harrison R.J."/>
        </authorList>
    </citation>
    <scope>NUCLEOTIDE SEQUENCE [LARGE SCALE GENOMIC DNA]</scope>
    <source>
        <strain evidence="9 11">A4</strain>
        <strain evidence="8 12">BC-1</strain>
        <strain evidence="7 16">BC-23</strain>
        <strain evidence="6 10">NOV-27</strain>
        <strain evidence="5 13">NOV-5</strain>
        <strain evidence="4 14">NOV-71</strain>
        <strain evidence="3 17">ONT-3</strain>
        <strain evidence="2 15">SCRP245</strain>
    </source>
</reference>
<dbReference type="Proteomes" id="UP000440732">
    <property type="component" value="Unassembled WGS sequence"/>
</dbReference>
<evidence type="ECO:0000313" key="5">
    <source>
        <dbReference type="EMBL" id="KAE9069666.1"/>
    </source>
</evidence>
<keyword evidence="10" id="KW-1185">Reference proteome</keyword>
<comment type="caution">
    <text evidence="6">The sequence shown here is derived from an EMBL/GenBank/DDBJ whole genome shotgun (WGS) entry which is preliminary data.</text>
</comment>
<dbReference type="EMBL" id="QXFZ01004506">
    <property type="protein sequence ID" value="KAE9064020.1"/>
    <property type="molecule type" value="Genomic_DNA"/>
</dbReference>
<dbReference type="Proteomes" id="UP000441208">
    <property type="component" value="Unassembled WGS sequence"/>
</dbReference>
<dbReference type="EMBL" id="QXGC01004938">
    <property type="protein sequence ID" value="KAE9167140.1"/>
    <property type="molecule type" value="Genomic_DNA"/>
</dbReference>
<evidence type="ECO:0000313" key="8">
    <source>
        <dbReference type="EMBL" id="KAE9170174.1"/>
    </source>
</evidence>
<protein>
    <submittedName>
        <fullName evidence="6">Uncharacterized protein</fullName>
    </submittedName>
</protein>
<dbReference type="EMBL" id="QXFX01004924">
    <property type="protein sequence ID" value="KAE9062326.1"/>
    <property type="molecule type" value="Genomic_DNA"/>
</dbReference>
<evidence type="ECO:0000256" key="1">
    <source>
        <dbReference type="SAM" id="SignalP"/>
    </source>
</evidence>
<dbReference type="EMBL" id="QXGD01004520">
    <property type="protein sequence ID" value="KAE9170174.1"/>
    <property type="molecule type" value="Genomic_DNA"/>
</dbReference>
<dbReference type="Proteomes" id="UP000476176">
    <property type="component" value="Unassembled WGS sequence"/>
</dbReference>
<dbReference type="Proteomes" id="UP000440367">
    <property type="component" value="Unassembled WGS sequence"/>
</dbReference>
<evidence type="ECO:0000313" key="2">
    <source>
        <dbReference type="EMBL" id="KAE8963851.1"/>
    </source>
</evidence>
<dbReference type="Proteomes" id="UP000460718">
    <property type="component" value="Unassembled WGS sequence"/>
</dbReference>
<evidence type="ECO:0000313" key="6">
    <source>
        <dbReference type="EMBL" id="KAE9165024.1"/>
    </source>
</evidence>
<sequence>MLTEFIFMLQAGGIASLQLNSCAFTSNNARQTNQYYRYSTISLVIGPRKSTSTQSKST</sequence>
<feature type="chain" id="PRO_5036380761" evidence="1">
    <location>
        <begin position="17"/>
        <end position="58"/>
    </location>
</feature>
<accession>A0A6A3VGB7</accession>
<feature type="signal peptide" evidence="1">
    <location>
        <begin position="1"/>
        <end position="16"/>
    </location>
</feature>
<proteinExistence type="predicted"/>
<dbReference type="EMBL" id="QXGE01005014">
    <property type="protein sequence ID" value="KAE9268766.1"/>
    <property type="molecule type" value="Genomic_DNA"/>
</dbReference>
<evidence type="ECO:0000313" key="16">
    <source>
        <dbReference type="Proteomes" id="UP000476176"/>
    </source>
</evidence>
<evidence type="ECO:0000313" key="17">
    <source>
        <dbReference type="Proteomes" id="UP000488956"/>
    </source>
</evidence>
<dbReference type="EMBL" id="QXGB01004784">
    <property type="protein sequence ID" value="KAE9165024.1"/>
    <property type="molecule type" value="Genomic_DNA"/>
</dbReference>
<evidence type="ECO:0000313" key="14">
    <source>
        <dbReference type="Proteomes" id="UP000441208"/>
    </source>
</evidence>
<dbReference type="AlphaFoldDB" id="A0A6A3VGB7"/>
<dbReference type="Proteomes" id="UP000488956">
    <property type="component" value="Unassembled WGS sequence"/>
</dbReference>
<dbReference type="EMBL" id="QXFW01004916">
    <property type="protein sequence ID" value="KAE8963851.1"/>
    <property type="molecule type" value="Genomic_DNA"/>
</dbReference>
<dbReference type="EMBL" id="QXGA01004988">
    <property type="protein sequence ID" value="KAE9069666.1"/>
    <property type="molecule type" value="Genomic_DNA"/>
</dbReference>
<evidence type="ECO:0000313" key="3">
    <source>
        <dbReference type="EMBL" id="KAE9062326.1"/>
    </source>
</evidence>
<evidence type="ECO:0000313" key="10">
    <source>
        <dbReference type="Proteomes" id="UP000433483"/>
    </source>
</evidence>
<evidence type="ECO:0000313" key="4">
    <source>
        <dbReference type="EMBL" id="KAE9064020.1"/>
    </source>
</evidence>
<dbReference type="Proteomes" id="UP000433483">
    <property type="component" value="Unassembled WGS sequence"/>
</dbReference>
<gene>
    <name evidence="9" type="ORF">PF001_g29520</name>
    <name evidence="8" type="ORF">PF002_g30161</name>
    <name evidence="7" type="ORF">PF004_g28926</name>
    <name evidence="6" type="ORF">PF005_g29782</name>
    <name evidence="5" type="ORF">PF006_g29524</name>
    <name evidence="4" type="ORF">PF007_g29340</name>
    <name evidence="3" type="ORF">PF010_g29450</name>
    <name evidence="2" type="ORF">PF011_g28884</name>
</gene>
<dbReference type="Proteomes" id="UP000437068">
    <property type="component" value="Unassembled WGS sequence"/>
</dbReference>
<keyword evidence="1" id="KW-0732">Signal</keyword>
<name>A0A6A3VGB7_9STRA</name>
<evidence type="ECO:0000313" key="11">
    <source>
        <dbReference type="Proteomes" id="UP000437068"/>
    </source>
</evidence>
<evidence type="ECO:0000313" key="13">
    <source>
        <dbReference type="Proteomes" id="UP000440732"/>
    </source>
</evidence>
<evidence type="ECO:0000313" key="12">
    <source>
        <dbReference type="Proteomes" id="UP000440367"/>
    </source>
</evidence>
<evidence type="ECO:0000313" key="15">
    <source>
        <dbReference type="Proteomes" id="UP000460718"/>
    </source>
</evidence>
<organism evidence="6 10">
    <name type="scientific">Phytophthora fragariae</name>
    <dbReference type="NCBI Taxonomy" id="53985"/>
    <lineage>
        <taxon>Eukaryota</taxon>
        <taxon>Sar</taxon>
        <taxon>Stramenopiles</taxon>
        <taxon>Oomycota</taxon>
        <taxon>Peronosporomycetes</taxon>
        <taxon>Peronosporales</taxon>
        <taxon>Peronosporaceae</taxon>
        <taxon>Phytophthora</taxon>
    </lineage>
</organism>
<evidence type="ECO:0000313" key="9">
    <source>
        <dbReference type="EMBL" id="KAE9268766.1"/>
    </source>
</evidence>